<dbReference type="RefSeq" id="WP_125307409.1">
    <property type="nucleotide sequence ID" value="NZ_RSEC01000032.1"/>
</dbReference>
<feature type="compositionally biased region" description="Pro residues" evidence="1">
    <location>
        <begin position="533"/>
        <end position="559"/>
    </location>
</feature>
<reference evidence="3 4" key="1">
    <citation type="submission" date="2018-12" db="EMBL/GenBank/DDBJ databases">
        <title>Amycolatopsis eburnea sp. nov. actinomycete associate with arbuscular mycorrhiza fungal spore.</title>
        <authorList>
            <person name="Lumyong S."/>
            <person name="Chaiya L."/>
        </authorList>
    </citation>
    <scope>NUCLEOTIDE SEQUENCE [LARGE SCALE GENOMIC DNA]</scope>
    <source>
        <strain evidence="3 4">GLM-1</strain>
    </source>
</reference>
<feature type="compositionally biased region" description="Basic and acidic residues" evidence="1">
    <location>
        <begin position="511"/>
        <end position="524"/>
    </location>
</feature>
<evidence type="ECO:0000313" key="4">
    <source>
        <dbReference type="Proteomes" id="UP000267081"/>
    </source>
</evidence>
<accession>A0A3R9E3U9</accession>
<feature type="transmembrane region" description="Helical" evidence="2">
    <location>
        <begin position="387"/>
        <end position="420"/>
    </location>
</feature>
<dbReference type="PANTHER" id="PTHR24216">
    <property type="entry name" value="PAXILLIN-RELATED"/>
    <property type="match status" value="1"/>
</dbReference>
<dbReference type="OrthoDB" id="4640801at2"/>
<keyword evidence="2" id="KW-1133">Transmembrane helix</keyword>
<feature type="transmembrane region" description="Helical" evidence="2">
    <location>
        <begin position="256"/>
        <end position="276"/>
    </location>
</feature>
<feature type="transmembrane region" description="Helical" evidence="2">
    <location>
        <begin position="140"/>
        <end position="165"/>
    </location>
</feature>
<feature type="transmembrane region" description="Helical" evidence="2">
    <location>
        <begin position="345"/>
        <end position="367"/>
    </location>
</feature>
<evidence type="ECO:0000256" key="2">
    <source>
        <dbReference type="SAM" id="Phobius"/>
    </source>
</evidence>
<proteinExistence type="predicted"/>
<sequence>MTGDFPSTDVVGRHGPVGLLEGTELVGEFQGSGYRAPPQLVSRADAQLVRLPDLLYSVVKAFDAEAGSAAAGRDHLAAVARHVGRDAGAGLTVEQVGYLLDRKLAPLGVTTYSDGSAPEVAKPAPFLSLRFRVSVLSERATWALGGAFSILFRPAVLIAVLLAVAASELIVWVDLPVAAAVSSTLVSPSGILAVVALAVASTAFHEFGHASACRYGGVPPGTMGCGIYVVWPAFFTDITRTYRLDRAGRLRTDLGGVYFNGIFVFGLFAAYVFTGYEPLLVAILSVNLEIVQQLLPTLRFDGYYIVADLLGIPDLFKYIGPILARYVLRRPPDPRLRELKRWPQLVVTVWVLTIVPAMVVQLAYVAAQLPGLIRADYDAIGRLFDGGAGTSVLGVAAACVQALLLLLPVAGVLFILVQLLRAAARLVRPRVAAVFAAAPRRAIAGAAAVATLLAAGTALAWPRGPTGSAEANGPAPQAVAPPRPTSSAPSPVPPATPPPAPATSEAAPETTRLRGRDVEHRSSEPSRTSRPAAPRPAAPRPSPVERPSPAPDSPPPSPAPSSSSECVLGLRVLDLLC</sequence>
<feature type="region of interest" description="Disordered" evidence="1">
    <location>
        <begin position="465"/>
        <end position="568"/>
    </location>
</feature>
<organism evidence="3 4">
    <name type="scientific">Amycolatopsis eburnea</name>
    <dbReference type="NCBI Taxonomy" id="2267691"/>
    <lineage>
        <taxon>Bacteria</taxon>
        <taxon>Bacillati</taxon>
        <taxon>Actinomycetota</taxon>
        <taxon>Actinomycetes</taxon>
        <taxon>Pseudonocardiales</taxon>
        <taxon>Pseudonocardiaceae</taxon>
        <taxon>Amycolatopsis</taxon>
    </lineage>
</organism>
<name>A0A3R9E3U9_9PSEU</name>
<dbReference type="AlphaFoldDB" id="A0A3R9E3U9"/>
<comment type="caution">
    <text evidence="3">The sequence shown here is derived from an EMBL/GenBank/DDBJ whole genome shotgun (WGS) entry which is preliminary data.</text>
</comment>
<feature type="transmembrane region" description="Helical" evidence="2">
    <location>
        <begin position="185"/>
        <end position="204"/>
    </location>
</feature>
<keyword evidence="2" id="KW-0472">Membrane</keyword>
<keyword evidence="2" id="KW-0812">Transmembrane</keyword>
<gene>
    <name evidence="3" type="ORF">EIY87_10195</name>
</gene>
<dbReference type="Proteomes" id="UP000267081">
    <property type="component" value="Unassembled WGS sequence"/>
</dbReference>
<dbReference type="PANTHER" id="PTHR24216:SF65">
    <property type="entry name" value="PAXILLIN-LIKE PROTEIN 1"/>
    <property type="match status" value="1"/>
</dbReference>
<feature type="transmembrane region" description="Helical" evidence="2">
    <location>
        <begin position="441"/>
        <end position="461"/>
    </location>
</feature>
<dbReference type="EMBL" id="RSEC01000032">
    <property type="protein sequence ID" value="RSD22162.1"/>
    <property type="molecule type" value="Genomic_DNA"/>
</dbReference>
<evidence type="ECO:0000313" key="3">
    <source>
        <dbReference type="EMBL" id="RSD22162.1"/>
    </source>
</evidence>
<protein>
    <recommendedName>
        <fullName evidence="5">Peptide zinc metalloprotease protein</fullName>
    </recommendedName>
</protein>
<keyword evidence="4" id="KW-1185">Reference proteome</keyword>
<evidence type="ECO:0000256" key="1">
    <source>
        <dbReference type="SAM" id="MobiDB-lite"/>
    </source>
</evidence>
<evidence type="ECO:0008006" key="5">
    <source>
        <dbReference type="Google" id="ProtNLM"/>
    </source>
</evidence>
<feature type="transmembrane region" description="Helical" evidence="2">
    <location>
        <begin position="303"/>
        <end position="324"/>
    </location>
</feature>
<feature type="compositionally biased region" description="Pro residues" evidence="1">
    <location>
        <begin position="479"/>
        <end position="501"/>
    </location>
</feature>